<proteinExistence type="predicted"/>
<evidence type="ECO:0000256" key="1">
    <source>
        <dbReference type="SAM" id="MobiDB-lite"/>
    </source>
</evidence>
<gene>
    <name evidence="2" type="ORF">EZS28_016377</name>
</gene>
<sequence length="173" mass="19712">MQINRSVLGYDSFLFEVQILDFFTELDSDIVFDEITEKFPRFQIYCDSPWHRSNRVSSFSNVNNVKQHYSKNNAAAFHSHDNQEFRIDISISALRQAKTGFNIQVGFLADAQREVENSIGNMVAEFIPYSIVAAVTRAKEERLLSNEAPARETNIRTPQPSGLVSSDQFIGIQ</sequence>
<evidence type="ECO:0000313" key="2">
    <source>
        <dbReference type="EMBL" id="KAA6388097.1"/>
    </source>
</evidence>
<accession>A0A5J4VZL3</accession>
<comment type="caution">
    <text evidence="2">The sequence shown here is derived from an EMBL/GenBank/DDBJ whole genome shotgun (WGS) entry which is preliminary data.</text>
</comment>
<organism evidence="2 3">
    <name type="scientific">Streblomastix strix</name>
    <dbReference type="NCBI Taxonomy" id="222440"/>
    <lineage>
        <taxon>Eukaryota</taxon>
        <taxon>Metamonada</taxon>
        <taxon>Preaxostyla</taxon>
        <taxon>Oxymonadida</taxon>
        <taxon>Streblomastigidae</taxon>
        <taxon>Streblomastix</taxon>
    </lineage>
</organism>
<reference evidence="2 3" key="1">
    <citation type="submission" date="2019-03" db="EMBL/GenBank/DDBJ databases">
        <title>Single cell metagenomics reveals metabolic interactions within the superorganism composed of flagellate Streblomastix strix and complex community of Bacteroidetes bacteria on its surface.</title>
        <authorList>
            <person name="Treitli S.C."/>
            <person name="Kolisko M."/>
            <person name="Husnik F."/>
            <person name="Keeling P."/>
            <person name="Hampl V."/>
        </authorList>
    </citation>
    <scope>NUCLEOTIDE SEQUENCE [LARGE SCALE GENOMIC DNA]</scope>
    <source>
        <strain evidence="2">ST1C</strain>
    </source>
</reference>
<protein>
    <submittedName>
        <fullName evidence="2">Uncharacterized protein</fullName>
    </submittedName>
</protein>
<evidence type="ECO:0000313" key="3">
    <source>
        <dbReference type="Proteomes" id="UP000324800"/>
    </source>
</evidence>
<dbReference type="Proteomes" id="UP000324800">
    <property type="component" value="Unassembled WGS sequence"/>
</dbReference>
<dbReference type="AlphaFoldDB" id="A0A5J4VZL3"/>
<feature type="compositionally biased region" description="Polar residues" evidence="1">
    <location>
        <begin position="155"/>
        <end position="173"/>
    </location>
</feature>
<name>A0A5J4VZL3_9EUKA</name>
<dbReference type="EMBL" id="SNRW01004117">
    <property type="protein sequence ID" value="KAA6388097.1"/>
    <property type="molecule type" value="Genomic_DNA"/>
</dbReference>
<feature type="region of interest" description="Disordered" evidence="1">
    <location>
        <begin position="150"/>
        <end position="173"/>
    </location>
</feature>